<gene>
    <name evidence="3" type="primary">LOC116546294</name>
</gene>
<dbReference type="AlphaFoldDB" id="A0A6J3HEM1"/>
<accession>A0A6J3HEM1</accession>
<evidence type="ECO:0000313" key="2">
    <source>
        <dbReference type="Proteomes" id="UP000504640"/>
    </source>
</evidence>
<dbReference type="Gene3D" id="3.40.50.300">
    <property type="entry name" value="P-loop containing nucleotide triphosphate hydrolases"/>
    <property type="match status" value="1"/>
</dbReference>
<proteinExistence type="predicted"/>
<feature type="region of interest" description="Disordered" evidence="1">
    <location>
        <begin position="42"/>
        <end position="93"/>
    </location>
</feature>
<dbReference type="SUPFAM" id="SSF52540">
    <property type="entry name" value="P-loop containing nucleoside triphosphate hydrolases"/>
    <property type="match status" value="1"/>
</dbReference>
<dbReference type="Proteomes" id="UP000504640">
    <property type="component" value="Unplaced"/>
</dbReference>
<organism evidence="2 3">
    <name type="scientific">Sapajus apella</name>
    <name type="common">Brown-capped capuchin</name>
    <name type="synonym">Cebus apella</name>
    <dbReference type="NCBI Taxonomy" id="9515"/>
    <lineage>
        <taxon>Eukaryota</taxon>
        <taxon>Metazoa</taxon>
        <taxon>Chordata</taxon>
        <taxon>Craniata</taxon>
        <taxon>Vertebrata</taxon>
        <taxon>Euteleostomi</taxon>
        <taxon>Mammalia</taxon>
        <taxon>Eutheria</taxon>
        <taxon>Euarchontoglires</taxon>
        <taxon>Primates</taxon>
        <taxon>Haplorrhini</taxon>
        <taxon>Platyrrhini</taxon>
        <taxon>Cebidae</taxon>
        <taxon>Cebinae</taxon>
        <taxon>Sapajus</taxon>
    </lineage>
</organism>
<sequence length="93" mass="9986">MTHAFHILPQADAIVVLGDGAIVEMGSYQELLHKKGALMSLLDQARQPGDRGEGETEPGTSTKDPRGSSAGRRPSLDLRGPSSQSLRRTILLH</sequence>
<dbReference type="GeneID" id="116546294"/>
<dbReference type="RefSeq" id="XP_032128495.1">
    <property type="nucleotide sequence ID" value="XM_032272604.1"/>
</dbReference>
<reference evidence="3" key="1">
    <citation type="submission" date="2025-08" db="UniProtKB">
        <authorList>
            <consortium name="RefSeq"/>
        </authorList>
    </citation>
    <scope>IDENTIFICATION</scope>
    <source>
        <tissue evidence="3">Blood</tissue>
    </source>
</reference>
<name>A0A6J3HEM1_SAPAP</name>
<evidence type="ECO:0000313" key="3">
    <source>
        <dbReference type="RefSeq" id="XP_032128495.1"/>
    </source>
</evidence>
<dbReference type="InterPro" id="IPR027417">
    <property type="entry name" value="P-loop_NTPase"/>
</dbReference>
<keyword evidence="2" id="KW-1185">Reference proteome</keyword>
<evidence type="ECO:0000256" key="1">
    <source>
        <dbReference type="SAM" id="MobiDB-lite"/>
    </source>
</evidence>
<protein>
    <submittedName>
        <fullName evidence="3">Multidrug resistance-associated protein 6-like</fullName>
    </submittedName>
</protein>